<feature type="domain" description="SLH" evidence="1">
    <location>
        <begin position="27"/>
        <end position="56"/>
    </location>
</feature>
<dbReference type="AlphaFoldDB" id="A0A3N1VKW1"/>
<dbReference type="Pfam" id="PF00395">
    <property type="entry name" value="SLH"/>
    <property type="match status" value="1"/>
</dbReference>
<comment type="caution">
    <text evidence="2">The sequence shown here is derived from an EMBL/GenBank/DDBJ whole genome shotgun (WGS) entry which is preliminary data.</text>
</comment>
<keyword evidence="3" id="KW-1185">Reference proteome</keyword>
<dbReference type="Proteomes" id="UP000276223">
    <property type="component" value="Unassembled WGS sequence"/>
</dbReference>
<evidence type="ECO:0000259" key="1">
    <source>
        <dbReference type="Pfam" id="PF00395"/>
    </source>
</evidence>
<dbReference type="EMBL" id="RJVA01000002">
    <property type="protein sequence ID" value="ROR03433.1"/>
    <property type="molecule type" value="Genomic_DNA"/>
</dbReference>
<evidence type="ECO:0000313" key="3">
    <source>
        <dbReference type="Proteomes" id="UP000276223"/>
    </source>
</evidence>
<evidence type="ECO:0000313" key="2">
    <source>
        <dbReference type="EMBL" id="ROR03433.1"/>
    </source>
</evidence>
<reference evidence="2 3" key="1">
    <citation type="submission" date="2018-11" db="EMBL/GenBank/DDBJ databases">
        <title>Genomic Encyclopedia of Type Strains, Phase IV (KMG-IV): sequencing the most valuable type-strain genomes for metagenomic binning, comparative biology and taxonomic classification.</title>
        <authorList>
            <person name="Goeker M."/>
        </authorList>
    </citation>
    <scope>NUCLEOTIDE SEQUENCE [LARGE SCALE GENOMIC DNA]</scope>
    <source>
        <strain evidence="2 3">DSM 22027</strain>
    </source>
</reference>
<accession>A0A3N1VKW1</accession>
<gene>
    <name evidence="2" type="ORF">EDC27_0096</name>
</gene>
<protein>
    <recommendedName>
        <fullName evidence="1">SLH domain-containing protein</fullName>
    </recommendedName>
</protein>
<dbReference type="InterPro" id="IPR001119">
    <property type="entry name" value="SLH_dom"/>
</dbReference>
<proteinExistence type="predicted"/>
<organism evidence="2 3">
    <name type="scientific">Desulfosoma caldarium</name>
    <dbReference type="NCBI Taxonomy" id="610254"/>
    <lineage>
        <taxon>Bacteria</taxon>
        <taxon>Pseudomonadati</taxon>
        <taxon>Thermodesulfobacteriota</taxon>
        <taxon>Syntrophobacteria</taxon>
        <taxon>Syntrophobacterales</taxon>
        <taxon>Syntrophobacteraceae</taxon>
        <taxon>Desulfosoma</taxon>
    </lineage>
</organism>
<sequence length="86" mass="9200">MGEVAELLGIWALPVEVAARVIPKDHGYLTVAERKGLVSLNGSGYFGPANELTRGEGPWPCSAWLSSGNFEVIAGFPLTPDVVRFN</sequence>
<name>A0A3N1VKW1_9BACT</name>